<dbReference type="NCBIfam" id="TIGR00685">
    <property type="entry name" value="T6PP"/>
    <property type="match status" value="1"/>
</dbReference>
<dbReference type="OMA" id="QPAQWAR"/>
<proteinExistence type="inferred from homology"/>
<name>A0A1D6HF51_MAIZE</name>
<comment type="similarity">
    <text evidence="5">Belongs to the trehalose phosphatase family.</text>
</comment>
<dbReference type="FunFam" id="3.40.50.1000:FF:000424">
    <property type="entry name" value="Trehalose 6-phosphate phosphatase"/>
    <property type="match status" value="1"/>
</dbReference>
<evidence type="ECO:0000256" key="2">
    <source>
        <dbReference type="ARBA" id="ARBA00001968"/>
    </source>
</evidence>
<sequence length="443" mass="48577">MDMGSGSSPVITDPISISPPLLGGLTSNLMPFSVMSGGCSSSPSMSASSRRKIEEVLVNGLLDAMKSSSPRKKHNLAFGQDNSPDEDPAYTAWLSKCPSALASFKQIVANAQGRRIAVFLDYDGTLSPIVDDPDKAFMSPVMRAAVRNVAKYFPTAIVSGRSRKKVFEFVKLTELYYAGSHGMDIVTSAAAHATEKCKEANLFQPACEFLPMINEDWKVVAGLVKQVLEAFPRLKVTNGRMVLEVRPVIDWDKGKAVEFLLRSLGLSDSEDVVPIYIGDDRTDEDAFKVLRERSCGYGILVSQVPKDTEAFYSLRDPSEVMGFLNSLVFGDPSFEKSGKKARNVGEKSVMEDLRPAKIEVPLSQGKESGRHYEMAEGMDVEKNIEDDKGYIDNPDIGDKKGVTMEGDHVEGIRRSSRLESNDEMKIADKATSRAMAKDAFINK</sequence>
<dbReference type="InterPro" id="IPR023214">
    <property type="entry name" value="HAD_sf"/>
</dbReference>
<dbReference type="InParanoid" id="A0A1D6HF51"/>
<dbReference type="InterPro" id="IPR044651">
    <property type="entry name" value="OTSB-like"/>
</dbReference>
<dbReference type="Gene3D" id="3.40.50.1000">
    <property type="entry name" value="HAD superfamily/HAD-like"/>
    <property type="match status" value="2"/>
</dbReference>
<feature type="non-terminal residue" evidence="6">
    <location>
        <position position="443"/>
    </location>
</feature>
<dbReference type="PaxDb" id="4577-GRMZM2G112830_P07"/>
<gene>
    <name evidence="6" type="ORF">ZEAMMB73_Zm00001d017502</name>
</gene>
<dbReference type="SMR" id="A0A1D6HF51"/>
<dbReference type="FunFam" id="3.40.50.1000:FF:000122">
    <property type="entry name" value="Trehalose 6-phosphate phosphatase"/>
    <property type="match status" value="1"/>
</dbReference>
<protein>
    <recommendedName>
        <fullName evidence="4 5">Trehalose 6-phosphate phosphatase</fullName>
        <ecNumber evidence="5">3.1.3.12</ecNumber>
    </recommendedName>
</protein>
<dbReference type="GO" id="GO:0004805">
    <property type="term" value="F:trehalose-phosphatase activity"/>
    <property type="evidence" value="ECO:0007669"/>
    <property type="project" value="UniProtKB-EC"/>
</dbReference>
<dbReference type="STRING" id="4577.A0A1D6HF51"/>
<comment type="catalytic activity">
    <reaction evidence="1 5">
        <text>alpha,alpha-trehalose 6-phosphate + H2O = alpha,alpha-trehalose + phosphate</text>
        <dbReference type="Rhea" id="RHEA:23420"/>
        <dbReference type="ChEBI" id="CHEBI:15377"/>
        <dbReference type="ChEBI" id="CHEBI:16551"/>
        <dbReference type="ChEBI" id="CHEBI:43474"/>
        <dbReference type="ChEBI" id="CHEBI:58429"/>
        <dbReference type="EC" id="3.1.3.12"/>
    </reaction>
</comment>
<dbReference type="ExpressionAtlas" id="A0A1D6HF51">
    <property type="expression patterns" value="baseline and differential"/>
</dbReference>
<accession>A0A1D6HF51</accession>
<dbReference type="InterPro" id="IPR003337">
    <property type="entry name" value="Trehalose_PPase"/>
</dbReference>
<dbReference type="GO" id="GO:0005992">
    <property type="term" value="P:trehalose biosynthetic process"/>
    <property type="evidence" value="ECO:0007669"/>
    <property type="project" value="UniProtKB-UniPathway"/>
</dbReference>
<organism evidence="6">
    <name type="scientific">Zea mays</name>
    <name type="common">Maize</name>
    <dbReference type="NCBI Taxonomy" id="4577"/>
    <lineage>
        <taxon>Eukaryota</taxon>
        <taxon>Viridiplantae</taxon>
        <taxon>Streptophyta</taxon>
        <taxon>Embryophyta</taxon>
        <taxon>Tracheophyta</taxon>
        <taxon>Spermatophyta</taxon>
        <taxon>Magnoliopsida</taxon>
        <taxon>Liliopsida</taxon>
        <taxon>Poales</taxon>
        <taxon>Poaceae</taxon>
        <taxon>PACMAD clade</taxon>
        <taxon>Panicoideae</taxon>
        <taxon>Andropogonodae</taxon>
        <taxon>Andropogoneae</taxon>
        <taxon>Tripsacinae</taxon>
        <taxon>Zea</taxon>
    </lineage>
</organism>
<evidence type="ECO:0000256" key="5">
    <source>
        <dbReference type="RuleBase" id="RU361117"/>
    </source>
</evidence>
<keyword evidence="3 5" id="KW-0378">Hydrolase</keyword>
<evidence type="ECO:0000256" key="1">
    <source>
        <dbReference type="ARBA" id="ARBA00000500"/>
    </source>
</evidence>
<dbReference type="AlphaFoldDB" id="A0A1D6HF51"/>
<dbReference type="PANTHER" id="PTHR43768">
    <property type="entry name" value="TREHALOSE 6-PHOSPHATE PHOSPHATASE"/>
    <property type="match status" value="1"/>
</dbReference>
<dbReference type="FunCoup" id="A0A1D6HF51">
    <property type="interactions" value="168"/>
</dbReference>
<dbReference type="SUPFAM" id="SSF56784">
    <property type="entry name" value="HAD-like"/>
    <property type="match status" value="1"/>
</dbReference>
<dbReference type="IntAct" id="A0A1D6HF51">
    <property type="interactions" value="21"/>
</dbReference>
<comment type="pathway">
    <text evidence="5">Glycan biosynthesis; trehalose biosynthesis.</text>
</comment>
<dbReference type="EMBL" id="CM000781">
    <property type="protein sequence ID" value="AQK73272.1"/>
    <property type="molecule type" value="Genomic_DNA"/>
</dbReference>
<dbReference type="UniPathway" id="UPA00299"/>
<comment type="cofactor">
    <cofactor evidence="2 5">
        <name>a divalent metal cation</name>
        <dbReference type="ChEBI" id="CHEBI:60240"/>
    </cofactor>
</comment>
<comment type="function">
    <text evidence="5">Removes the phosphate from trehalose 6-phosphate to produce free trehalose.</text>
</comment>
<dbReference type="EC" id="3.1.3.12" evidence="5"/>
<evidence type="ECO:0000313" key="6">
    <source>
        <dbReference type="EMBL" id="AQK73272.1"/>
    </source>
</evidence>
<dbReference type="EMBL" id="CM000781">
    <property type="protein sequence ID" value="AQK73271.1"/>
    <property type="molecule type" value="Genomic_DNA"/>
</dbReference>
<evidence type="ECO:0000256" key="4">
    <source>
        <dbReference type="ARBA" id="ARBA00030356"/>
    </source>
</evidence>
<evidence type="ECO:0000256" key="3">
    <source>
        <dbReference type="ARBA" id="ARBA00022801"/>
    </source>
</evidence>
<reference evidence="6" key="1">
    <citation type="submission" date="2015-12" db="EMBL/GenBank/DDBJ databases">
        <title>Update maize B73 reference genome by single molecule sequencing technologies.</title>
        <authorList>
            <consortium name="Maize Genome Sequencing Project"/>
            <person name="Ware D."/>
        </authorList>
    </citation>
    <scope>NUCLEOTIDE SEQUENCE</scope>
    <source>
        <tissue evidence="6">Seedling</tissue>
    </source>
</reference>
<dbReference type="Pfam" id="PF02358">
    <property type="entry name" value="Trehalose_PPase"/>
    <property type="match status" value="2"/>
</dbReference>
<dbReference type="InterPro" id="IPR036412">
    <property type="entry name" value="HAD-like_sf"/>
</dbReference>
<dbReference type="PANTHER" id="PTHR43768:SF23">
    <property type="entry name" value="TREHALOSE-PHOSPHATE PHOSPHATASE 1-RELATED"/>
    <property type="match status" value="1"/>
</dbReference>